<comment type="similarity">
    <text evidence="4 7">Belongs to the glucosamine/galactosamine-6-phosphate isomerase family. 6-phosphogluconolactonase subfamily.</text>
</comment>
<organism evidence="9 10">
    <name type="scientific">Acidithiobacillus marinus</name>
    <dbReference type="NCBI Taxonomy" id="187490"/>
    <lineage>
        <taxon>Bacteria</taxon>
        <taxon>Pseudomonadati</taxon>
        <taxon>Pseudomonadota</taxon>
        <taxon>Acidithiobacillia</taxon>
        <taxon>Acidithiobacillales</taxon>
        <taxon>Acidithiobacillaceae</taxon>
        <taxon>Acidithiobacillus</taxon>
    </lineage>
</organism>
<dbReference type="GO" id="GO:0006098">
    <property type="term" value="P:pentose-phosphate shunt"/>
    <property type="evidence" value="ECO:0007669"/>
    <property type="project" value="UniProtKB-UniPathway"/>
</dbReference>
<feature type="domain" description="Glucosamine/galactosamine-6-phosphate isomerase" evidence="8">
    <location>
        <begin position="14"/>
        <end position="216"/>
    </location>
</feature>
<evidence type="ECO:0000256" key="4">
    <source>
        <dbReference type="ARBA" id="ARBA00010662"/>
    </source>
</evidence>
<dbReference type="RefSeq" id="WP_101537748.1">
    <property type="nucleotide sequence ID" value="NZ_MXAV01000033.1"/>
</dbReference>
<evidence type="ECO:0000256" key="2">
    <source>
        <dbReference type="ARBA" id="ARBA00002681"/>
    </source>
</evidence>
<gene>
    <name evidence="7" type="primary">pgl</name>
    <name evidence="9" type="ORF">B1757_07610</name>
</gene>
<evidence type="ECO:0000256" key="1">
    <source>
        <dbReference type="ARBA" id="ARBA00000832"/>
    </source>
</evidence>
<sequence length="236" mass="26266">MLRENAAPRWHIYPDNAEISTRLATAVTRIAAEAIARRGAFHLVVAGGNTPRAAYARLPTLGNDWQRWHIYHGDERCLPVEDAERNSVMLEDTWLSQVPIPRTQIHHIPAEKGAREAARIYAEVLPRQHFDLVLLGLGEDGHTASLFPDHDWGRDKHTPATLAIFDAAKAPAERVSLSAWRLRQTRALFFLVCGAGKQNALRAWLQNAAIPAAAVGSDADVWLDKAAWPEMLPETQ</sequence>
<name>A0A2I1DLR0_9PROT</name>
<accession>A0A2I1DLR0</accession>
<evidence type="ECO:0000256" key="7">
    <source>
        <dbReference type="RuleBase" id="RU365095"/>
    </source>
</evidence>
<dbReference type="NCBIfam" id="TIGR01198">
    <property type="entry name" value="pgl"/>
    <property type="match status" value="1"/>
</dbReference>
<keyword evidence="7" id="KW-0378">Hydrolase</keyword>
<evidence type="ECO:0000256" key="5">
    <source>
        <dbReference type="ARBA" id="ARBA00013198"/>
    </source>
</evidence>
<comment type="catalytic activity">
    <reaction evidence="1 7">
        <text>6-phospho-D-glucono-1,5-lactone + H2O = 6-phospho-D-gluconate + H(+)</text>
        <dbReference type="Rhea" id="RHEA:12556"/>
        <dbReference type="ChEBI" id="CHEBI:15377"/>
        <dbReference type="ChEBI" id="CHEBI:15378"/>
        <dbReference type="ChEBI" id="CHEBI:57955"/>
        <dbReference type="ChEBI" id="CHEBI:58759"/>
        <dbReference type="EC" id="3.1.1.31"/>
    </reaction>
</comment>
<dbReference type="Gene3D" id="3.40.50.1360">
    <property type="match status" value="1"/>
</dbReference>
<dbReference type="FunCoup" id="A0A2I1DLR0">
    <property type="interactions" value="418"/>
</dbReference>
<dbReference type="SUPFAM" id="SSF100950">
    <property type="entry name" value="NagB/RpiA/CoA transferase-like"/>
    <property type="match status" value="1"/>
</dbReference>
<evidence type="ECO:0000256" key="6">
    <source>
        <dbReference type="ARBA" id="ARBA00020337"/>
    </source>
</evidence>
<evidence type="ECO:0000259" key="8">
    <source>
        <dbReference type="Pfam" id="PF01182"/>
    </source>
</evidence>
<dbReference type="PANTHER" id="PTHR11054">
    <property type="entry name" value="6-PHOSPHOGLUCONOLACTONASE"/>
    <property type="match status" value="1"/>
</dbReference>
<dbReference type="PANTHER" id="PTHR11054:SF0">
    <property type="entry name" value="6-PHOSPHOGLUCONOLACTONASE"/>
    <property type="match status" value="1"/>
</dbReference>
<dbReference type="AlphaFoldDB" id="A0A2I1DLR0"/>
<dbReference type="EMBL" id="MXAV01000033">
    <property type="protein sequence ID" value="PKY10815.1"/>
    <property type="molecule type" value="Genomic_DNA"/>
</dbReference>
<dbReference type="InterPro" id="IPR039104">
    <property type="entry name" value="6PGL"/>
</dbReference>
<protein>
    <recommendedName>
        <fullName evidence="6 7">6-phosphogluconolactonase</fullName>
        <shortName evidence="7">6PGL</shortName>
        <ecNumber evidence="5 7">3.1.1.31</ecNumber>
    </recommendedName>
</protein>
<dbReference type="InterPro" id="IPR037171">
    <property type="entry name" value="NagB/RpiA_transferase-like"/>
</dbReference>
<evidence type="ECO:0000313" key="10">
    <source>
        <dbReference type="Proteomes" id="UP000234329"/>
    </source>
</evidence>
<dbReference type="InParanoid" id="A0A2I1DLR0"/>
<dbReference type="GO" id="GO:0017057">
    <property type="term" value="F:6-phosphogluconolactonase activity"/>
    <property type="evidence" value="ECO:0007669"/>
    <property type="project" value="UniProtKB-UniRule"/>
</dbReference>
<evidence type="ECO:0000256" key="3">
    <source>
        <dbReference type="ARBA" id="ARBA00004961"/>
    </source>
</evidence>
<dbReference type="InterPro" id="IPR006148">
    <property type="entry name" value="Glc/Gal-6P_isomerase"/>
</dbReference>
<comment type="caution">
    <text evidence="9">The sequence shown here is derived from an EMBL/GenBank/DDBJ whole genome shotgun (WGS) entry which is preliminary data.</text>
</comment>
<reference evidence="9 10" key="1">
    <citation type="submission" date="2017-03" db="EMBL/GenBank/DDBJ databases">
        <title>Draft genime sequence of the acidophilic sulfur-oxidizing bacterium Acidithiobacillus sp. SH, isolated from seawater.</title>
        <authorList>
            <person name="Sharmin S."/>
            <person name="Tokuhisa M."/>
            <person name="Kanao T."/>
            <person name="Kamimura K."/>
        </authorList>
    </citation>
    <scope>NUCLEOTIDE SEQUENCE [LARGE SCALE GENOMIC DNA]</scope>
    <source>
        <strain evidence="9 10">SH</strain>
    </source>
</reference>
<keyword evidence="10" id="KW-1185">Reference proteome</keyword>
<comment type="pathway">
    <text evidence="3 7">Carbohydrate degradation; pentose phosphate pathway; D-ribulose 5-phosphate from D-glucose 6-phosphate (oxidative stage): step 2/3.</text>
</comment>
<dbReference type="Pfam" id="PF01182">
    <property type="entry name" value="Glucosamine_iso"/>
    <property type="match status" value="1"/>
</dbReference>
<dbReference type="Proteomes" id="UP000234329">
    <property type="component" value="Unassembled WGS sequence"/>
</dbReference>
<dbReference type="InterPro" id="IPR005900">
    <property type="entry name" value="6-phosphogluconolactonase_DevB"/>
</dbReference>
<dbReference type="EC" id="3.1.1.31" evidence="5 7"/>
<evidence type="ECO:0000313" key="9">
    <source>
        <dbReference type="EMBL" id="PKY10815.1"/>
    </source>
</evidence>
<dbReference type="GO" id="GO:0005975">
    <property type="term" value="P:carbohydrate metabolic process"/>
    <property type="evidence" value="ECO:0007669"/>
    <property type="project" value="UniProtKB-UniRule"/>
</dbReference>
<comment type="function">
    <text evidence="2 7">Hydrolysis of 6-phosphogluconolactone to 6-phosphogluconate.</text>
</comment>
<dbReference type="OrthoDB" id="9810967at2"/>
<proteinExistence type="inferred from homology"/>
<dbReference type="UniPathway" id="UPA00115">
    <property type="reaction ID" value="UER00409"/>
</dbReference>
<dbReference type="CDD" id="cd01400">
    <property type="entry name" value="6PGL"/>
    <property type="match status" value="1"/>
</dbReference>